<keyword evidence="1" id="KW-0238">DNA-binding</keyword>
<feature type="transmembrane region" description="Helical" evidence="2">
    <location>
        <begin position="226"/>
        <end position="250"/>
    </location>
</feature>
<keyword evidence="2" id="KW-1133">Transmembrane helix</keyword>
<dbReference type="Pfam" id="PF01381">
    <property type="entry name" value="HTH_3"/>
    <property type="match status" value="1"/>
</dbReference>
<gene>
    <name evidence="4" type="ORF">BAU17_10070</name>
</gene>
<name>A0ABQ6Z0I4_9ENTE</name>
<dbReference type="RefSeq" id="WP_161901570.1">
    <property type="nucleotide sequence ID" value="NZ_MAEL01000031.1"/>
</dbReference>
<comment type="caution">
    <text evidence="4">The sequence shown here is derived from an EMBL/GenBank/DDBJ whole genome shotgun (WGS) entry which is preliminary data.</text>
</comment>
<keyword evidence="2" id="KW-0812">Transmembrane</keyword>
<dbReference type="CDD" id="cd00093">
    <property type="entry name" value="HTH_XRE"/>
    <property type="match status" value="1"/>
</dbReference>
<dbReference type="InterPro" id="IPR001387">
    <property type="entry name" value="Cro/C1-type_HTH"/>
</dbReference>
<dbReference type="SMART" id="SM00530">
    <property type="entry name" value="HTH_XRE"/>
    <property type="match status" value="1"/>
</dbReference>
<reference evidence="4 5" key="1">
    <citation type="submission" date="2016-06" db="EMBL/GenBank/DDBJ databases">
        <title>Four novel species of enterococci isolated from chicken manure.</title>
        <authorList>
            <person name="Van Tyne D."/>
        </authorList>
    </citation>
    <scope>NUCLEOTIDE SEQUENCE [LARGE SCALE GENOMIC DNA]</scope>
    <source>
        <strain evidence="4 5">CU12B</strain>
    </source>
</reference>
<accession>A0ABQ6Z0I4</accession>
<organism evidence="4 5">
    <name type="scientific">Candidatus Enterococcus willemsii</name>
    <dbReference type="NCBI Taxonomy" id="1857215"/>
    <lineage>
        <taxon>Bacteria</taxon>
        <taxon>Bacillati</taxon>
        <taxon>Bacillota</taxon>
        <taxon>Bacilli</taxon>
        <taxon>Lactobacillales</taxon>
        <taxon>Enterococcaceae</taxon>
        <taxon>Enterococcus</taxon>
    </lineage>
</organism>
<dbReference type="PANTHER" id="PTHR46558:SF13">
    <property type="entry name" value="HTH-TYPE TRANSCRIPTIONAL REGULATOR IMMR"/>
    <property type="match status" value="1"/>
</dbReference>
<feature type="domain" description="HTH cro/C1-type" evidence="3">
    <location>
        <begin position="7"/>
        <end position="61"/>
    </location>
</feature>
<dbReference type="PROSITE" id="PS50943">
    <property type="entry name" value="HTH_CROC1"/>
    <property type="match status" value="1"/>
</dbReference>
<protein>
    <submittedName>
        <fullName evidence="4">Transcriptional regulator</fullName>
    </submittedName>
</protein>
<evidence type="ECO:0000259" key="3">
    <source>
        <dbReference type="PROSITE" id="PS50943"/>
    </source>
</evidence>
<dbReference type="InterPro" id="IPR010982">
    <property type="entry name" value="Lambda_DNA-bd_dom_sf"/>
</dbReference>
<evidence type="ECO:0000313" key="4">
    <source>
        <dbReference type="EMBL" id="KAF1304540.1"/>
    </source>
</evidence>
<dbReference type="Proteomes" id="UP000782705">
    <property type="component" value="Unassembled WGS sequence"/>
</dbReference>
<feature type="transmembrane region" description="Helical" evidence="2">
    <location>
        <begin position="302"/>
        <end position="321"/>
    </location>
</feature>
<feature type="transmembrane region" description="Helical" evidence="2">
    <location>
        <begin position="194"/>
        <end position="214"/>
    </location>
</feature>
<dbReference type="PANTHER" id="PTHR46558">
    <property type="entry name" value="TRACRIPTIONAL REGULATORY PROTEIN-RELATED-RELATED"/>
    <property type="match status" value="1"/>
</dbReference>
<evidence type="ECO:0000256" key="2">
    <source>
        <dbReference type="SAM" id="Phobius"/>
    </source>
</evidence>
<evidence type="ECO:0000313" key="5">
    <source>
        <dbReference type="Proteomes" id="UP000782705"/>
    </source>
</evidence>
<dbReference type="EMBL" id="MAEL01000031">
    <property type="protein sequence ID" value="KAF1304540.1"/>
    <property type="molecule type" value="Genomic_DNA"/>
</dbReference>
<sequence length="326" mass="37391">MILSEKIIQLRKKQGWSQEELAMQMNVSRQAVSKWEQAQSIPDLDKILLLSQLFDVSTDYLLKDDLEIEEASTNEEKAYIVRRVSLEEANKFLSLKEKARFWVAFATFLCILSPIPLIWLGGAASNDVISMTTNTAGVVGLIWLLVQVAVAVTIFLMIDSQLNQYAYLEKEIFELEYGVDSMVKQRKEQFRPTYVRYNIIGVVLCTLSSIPLFASNLYNKPIYQVTGLVGLIFMISIGTFCFILVGTKWAAMQQLLEEGDYSREKKQKSHVVEIIAWVYWLLTTALYLFLSFTRYDWERSWIIWPIAGILFGAIMVVANGFSTHKK</sequence>
<dbReference type="SUPFAM" id="SSF47413">
    <property type="entry name" value="lambda repressor-like DNA-binding domains"/>
    <property type="match status" value="1"/>
</dbReference>
<keyword evidence="2" id="KW-0472">Membrane</keyword>
<proteinExistence type="predicted"/>
<keyword evidence="5" id="KW-1185">Reference proteome</keyword>
<feature type="transmembrane region" description="Helical" evidence="2">
    <location>
        <begin position="271"/>
        <end position="290"/>
    </location>
</feature>
<evidence type="ECO:0000256" key="1">
    <source>
        <dbReference type="ARBA" id="ARBA00023125"/>
    </source>
</evidence>
<feature type="transmembrane region" description="Helical" evidence="2">
    <location>
        <begin position="136"/>
        <end position="158"/>
    </location>
</feature>
<feature type="transmembrane region" description="Helical" evidence="2">
    <location>
        <begin position="101"/>
        <end position="124"/>
    </location>
</feature>
<dbReference type="Gene3D" id="1.10.260.40">
    <property type="entry name" value="lambda repressor-like DNA-binding domains"/>
    <property type="match status" value="1"/>
</dbReference>